<evidence type="ECO:0000256" key="5">
    <source>
        <dbReference type="ARBA" id="ARBA00022475"/>
    </source>
</evidence>
<comment type="similarity">
    <text evidence="4">Belongs to the junctophilin family.</text>
</comment>
<evidence type="ECO:0000256" key="3">
    <source>
        <dbReference type="ARBA" id="ARBA00004236"/>
    </source>
</evidence>
<reference evidence="14" key="2">
    <citation type="submission" date="2023-11" db="UniProtKB">
        <authorList>
            <consortium name="WormBaseParasite"/>
        </authorList>
    </citation>
    <scope>IDENTIFICATION</scope>
</reference>
<feature type="compositionally biased region" description="Polar residues" evidence="11">
    <location>
        <begin position="294"/>
        <end position="307"/>
    </location>
</feature>
<dbReference type="PANTHER" id="PTHR23085:SF16">
    <property type="entry name" value="GH28348P"/>
    <property type="match status" value="1"/>
</dbReference>
<feature type="region of interest" description="Disordered" evidence="11">
    <location>
        <begin position="1548"/>
        <end position="1597"/>
    </location>
</feature>
<dbReference type="Pfam" id="PF02493">
    <property type="entry name" value="MORN"/>
    <property type="match status" value="7"/>
</dbReference>
<dbReference type="GO" id="GO:0005789">
    <property type="term" value="C:endoplasmic reticulum membrane"/>
    <property type="evidence" value="ECO:0007669"/>
    <property type="project" value="UniProtKB-SubCell"/>
</dbReference>
<keyword evidence="10 12" id="KW-0472">Membrane</keyword>
<evidence type="ECO:0000256" key="6">
    <source>
        <dbReference type="ARBA" id="ARBA00022692"/>
    </source>
</evidence>
<accession>A0AA85IS64</accession>
<feature type="region of interest" description="Disordered" evidence="11">
    <location>
        <begin position="323"/>
        <end position="389"/>
    </location>
</feature>
<dbReference type="SMART" id="SM00698">
    <property type="entry name" value="MORN"/>
    <property type="match status" value="7"/>
</dbReference>
<evidence type="ECO:0000256" key="4">
    <source>
        <dbReference type="ARBA" id="ARBA00008599"/>
    </source>
</evidence>
<evidence type="ECO:0000256" key="2">
    <source>
        <dbReference type="ARBA" id="ARBA00004184"/>
    </source>
</evidence>
<evidence type="ECO:0008006" key="15">
    <source>
        <dbReference type="Google" id="ProtNLM"/>
    </source>
</evidence>
<keyword evidence="7" id="KW-0677">Repeat</keyword>
<dbReference type="InterPro" id="IPR017191">
    <property type="entry name" value="Junctophilin"/>
</dbReference>
<feature type="compositionally biased region" description="Polar residues" evidence="11">
    <location>
        <begin position="364"/>
        <end position="380"/>
    </location>
</feature>
<dbReference type="Gene3D" id="2.20.110.10">
    <property type="entry name" value="Histone H3 K4-specific methyltransferase SET7/9 N-terminal domain"/>
    <property type="match status" value="1"/>
</dbReference>
<feature type="compositionally biased region" description="Acidic residues" evidence="11">
    <location>
        <begin position="1503"/>
        <end position="1517"/>
    </location>
</feature>
<dbReference type="GO" id="GO:0005886">
    <property type="term" value="C:plasma membrane"/>
    <property type="evidence" value="ECO:0007669"/>
    <property type="project" value="UniProtKB-SubCell"/>
</dbReference>
<feature type="compositionally biased region" description="Polar residues" evidence="11">
    <location>
        <begin position="269"/>
        <end position="287"/>
    </location>
</feature>
<evidence type="ECO:0000256" key="7">
    <source>
        <dbReference type="ARBA" id="ARBA00022737"/>
    </source>
</evidence>
<dbReference type="Proteomes" id="UP000050795">
    <property type="component" value="Unassembled WGS sequence"/>
</dbReference>
<dbReference type="PANTHER" id="PTHR23085">
    <property type="entry name" value="GH28348P"/>
    <property type="match status" value="1"/>
</dbReference>
<feature type="region of interest" description="Disordered" evidence="11">
    <location>
        <begin position="1298"/>
        <end position="1326"/>
    </location>
</feature>
<feature type="region of interest" description="Disordered" evidence="11">
    <location>
        <begin position="269"/>
        <end position="309"/>
    </location>
</feature>
<evidence type="ECO:0000256" key="1">
    <source>
        <dbReference type="ARBA" id="ARBA00004163"/>
    </source>
</evidence>
<feature type="compositionally biased region" description="Polar residues" evidence="11">
    <location>
        <begin position="1555"/>
        <end position="1597"/>
    </location>
</feature>
<sequence length="1645" mass="185142">MTLNTFNVQTPYRIPNDFRLFSMDSQILRKTSSKLPGFRKHKKRKTHLFTFSYSFHLECDSVFKPSCKSQDILVYRLMNTDGGRFDFDDGGTYIGNWYQGSAHGLGLATGPNGVGEYSGEWNLGFETCGVYLWPNGNMYAGTWIKGKRHGDGVQVRGKWIYQGEFNAGAFGQYGVKTSINSQAKYEGSWSLNRFEGFGIETCADGSIYAGAWSKGFRHGLGVRKSFISYKANSFSDNSMANLSPTKCSNEDVLCTSSVVSCGPCSTLPATSSDENKKIPSTSQSPVTSEKRHSSTANLPSNETTSVSRKAVIGRAIMRRLKKQHSAIELGRSTTTQPTTVNGTAVSSTPKTSPPRVKQPLTPGETPQQQSSGGCINSSSGEKTDQPEAEKDKVISVVEIYAGEWFQDQRSGYGIAERSNGFVYIGEWTRNQKHGYGIIINPNGTRDEGQFQANNLVNKVNRKSKLHLVRQTKLKECVEDALFRAEAAAKQAKLVASEEARERALKARKSSELAMSIIQKALHLSDKARELAFQLDPQFHQPGVEWRKKCQFEINSTDDTNESKPSTLCLSSLNLNISSDTFPATQACFIIRRKFFRKFLSRDSTPNSADPLDESSTDAFERFANFNKPSIYRLMKPTTDDVAVVSPLVTSSELIRPFSAPHKTFMNELKVESYSPSDRTISPLKEVSNEDMEQKGTPTERNVDTFSKQMSLSAGDLVGLCKASMEPSLNNLGSLSSYRQEVKQLSPYLKSTNPCRSTSERRIPVSINTDDAKISSTYLTAVPGTTSSNSMESVPRNDASNETVDIVKIEITDQPSSQLQPSSARQDANESHFVRKCRSSQIVQSKRIGAGYLKNTQHPPKLGMNSTQDSGYLSMDPSESRSFSMQTLNRSMSCQAPDAIVESDDTDEHQMLSKNIRPKVEPTNLPVNIPGYKLSVQTMPIFDPTKFNRLTPVKSPYESSTFSLSLSPKAKKLKVQTEEIPFKPVARRQVITARRKFSNSPRKCYKSDGSLLHGVSQRPESYSSQRYWVPDDASLYPTEHYEHYAGQYSSPSRNTKFFHPYIADTGGGVFAGGSAQDVESVSEKSEFSSATVRSAPHFQTMHTDFQLNELGRLKSREWPMDMRKAYCTQQSKLGHWDYSAPYDCIQHQLPAFYAGDDGTGPVLYEQSLIQGDRHSLDRHVSQISNQAFLQNQRTMSDRFTRAHTKPFTAYNSSCFHDWCQIPGNRRLQYIPNRIHSAYEDFGIFDRDRSMPTIYMKQQRQQQVHQTGIKENTVTVNPLEIHLRKSSINNRRYISKIDTDKSSHQMDHSMHSSHSLRHDKYSQPMTSSPMTPSMYSICTTTVCPSKYVSTPLTSASALWSQVKNPFCMNKTSHTGSWHEFPKRILRSTYPYCITHNSNGRNFQHFYRQQKTPQQGQFMSKYSTFPLKVNQTMNRNEVKYSTLPQDNSVFLRRPTLETGFKTLFAHDNIRQDNIDLEGDEKWLRNTVPSDVINAYPTRQDHFDGGVDYDDDDDEEEDDVDDLKVCEETETANQHPRRISWPQTLYEFIPETHSDDHTNSSQTMTNNGVKPSVTDPSQAPSDSSGNSAVPVTATPSTPVKTNGENYFAYYNPWYSLTLMNTIILTLVLVISIVNWLWREEKQKKAESSP</sequence>
<dbReference type="SUPFAM" id="SSF82185">
    <property type="entry name" value="Histone H3 K4-specific methyltransferase SET7/9 N-terminal domain"/>
    <property type="match status" value="2"/>
</dbReference>
<keyword evidence="9 12" id="KW-1133">Transmembrane helix</keyword>
<evidence type="ECO:0000256" key="12">
    <source>
        <dbReference type="SAM" id="Phobius"/>
    </source>
</evidence>
<evidence type="ECO:0000256" key="11">
    <source>
        <dbReference type="SAM" id="MobiDB-lite"/>
    </source>
</evidence>
<evidence type="ECO:0000256" key="10">
    <source>
        <dbReference type="ARBA" id="ARBA00023136"/>
    </source>
</evidence>
<comment type="subcellular location">
    <subcellularLocation>
        <location evidence="3">Cell membrane</location>
    </subcellularLocation>
    <subcellularLocation>
        <location evidence="2">Endomembrane system</location>
        <topology evidence="2">Peripheral membrane protein</topology>
    </subcellularLocation>
    <subcellularLocation>
        <location evidence="1">Endoplasmic reticulum membrane</location>
        <topology evidence="1">Single-pass type IV membrane protein</topology>
    </subcellularLocation>
</comment>
<feature type="compositionally biased region" description="Basic and acidic residues" evidence="11">
    <location>
        <begin position="1298"/>
        <end position="1319"/>
    </location>
</feature>
<reference evidence="13" key="1">
    <citation type="submission" date="2022-06" db="EMBL/GenBank/DDBJ databases">
        <authorList>
            <person name="Berger JAMES D."/>
            <person name="Berger JAMES D."/>
        </authorList>
    </citation>
    <scope>NUCLEOTIDE SEQUENCE [LARGE SCALE GENOMIC DNA]</scope>
</reference>
<feature type="compositionally biased region" description="Polar residues" evidence="11">
    <location>
        <begin position="331"/>
        <end position="350"/>
    </location>
</feature>
<feature type="region of interest" description="Disordered" evidence="11">
    <location>
        <begin position="679"/>
        <end position="700"/>
    </location>
</feature>
<keyword evidence="6 12" id="KW-0812">Transmembrane</keyword>
<feature type="region of interest" description="Disordered" evidence="11">
    <location>
        <begin position="811"/>
        <end position="838"/>
    </location>
</feature>
<keyword evidence="5" id="KW-1003">Cell membrane</keyword>
<proteinExistence type="inferred from homology"/>
<protein>
    <recommendedName>
        <fullName evidence="15">Junctophilin</fullName>
    </recommendedName>
</protein>
<evidence type="ECO:0000256" key="8">
    <source>
        <dbReference type="ARBA" id="ARBA00022824"/>
    </source>
</evidence>
<feature type="compositionally biased region" description="Polar residues" evidence="11">
    <location>
        <begin position="812"/>
        <end position="825"/>
    </location>
</feature>
<name>A0AA85IS64_TRIRE</name>
<dbReference type="WBParaSite" id="TREG1_10430.1">
    <property type="protein sequence ID" value="TREG1_10430.1"/>
    <property type="gene ID" value="TREG1_10430"/>
</dbReference>
<keyword evidence="8" id="KW-0256">Endoplasmic reticulum</keyword>
<dbReference type="GO" id="GO:0030314">
    <property type="term" value="C:junctional membrane complex"/>
    <property type="evidence" value="ECO:0007669"/>
    <property type="project" value="InterPro"/>
</dbReference>
<keyword evidence="13" id="KW-1185">Reference proteome</keyword>
<evidence type="ECO:0000313" key="13">
    <source>
        <dbReference type="Proteomes" id="UP000050795"/>
    </source>
</evidence>
<evidence type="ECO:0000256" key="9">
    <source>
        <dbReference type="ARBA" id="ARBA00022989"/>
    </source>
</evidence>
<organism evidence="13 14">
    <name type="scientific">Trichobilharzia regenti</name>
    <name type="common">Nasal bird schistosome</name>
    <dbReference type="NCBI Taxonomy" id="157069"/>
    <lineage>
        <taxon>Eukaryota</taxon>
        <taxon>Metazoa</taxon>
        <taxon>Spiralia</taxon>
        <taxon>Lophotrochozoa</taxon>
        <taxon>Platyhelminthes</taxon>
        <taxon>Trematoda</taxon>
        <taxon>Digenea</taxon>
        <taxon>Strigeidida</taxon>
        <taxon>Schistosomatoidea</taxon>
        <taxon>Schistosomatidae</taxon>
        <taxon>Trichobilharzia</taxon>
    </lineage>
</organism>
<evidence type="ECO:0000313" key="14">
    <source>
        <dbReference type="WBParaSite" id="TREG1_10430.1"/>
    </source>
</evidence>
<feature type="region of interest" description="Disordered" evidence="11">
    <location>
        <begin position="1492"/>
        <end position="1517"/>
    </location>
</feature>
<dbReference type="InterPro" id="IPR003409">
    <property type="entry name" value="MORN"/>
</dbReference>
<feature type="transmembrane region" description="Helical" evidence="12">
    <location>
        <begin position="1609"/>
        <end position="1633"/>
    </location>
</feature>